<gene>
    <name evidence="2" type="ORF">SSPO_010000</name>
</gene>
<sequence>MLPRLPTGPTGSAPAEQAASTPAGRPRDPAAPAPTSGDSEWDLPTGSAAPTDETIATRIECLGETGPLVAAALEH</sequence>
<dbReference type="EMBL" id="AP019620">
    <property type="protein sequence ID" value="BBJ38282.1"/>
    <property type="molecule type" value="Genomic_DNA"/>
</dbReference>
<dbReference type="AlphaFoldDB" id="A0A499UDI0"/>
<organism evidence="2 3">
    <name type="scientific">Streptomyces antimycoticus</name>
    <dbReference type="NCBI Taxonomy" id="68175"/>
    <lineage>
        <taxon>Bacteria</taxon>
        <taxon>Bacillati</taxon>
        <taxon>Actinomycetota</taxon>
        <taxon>Actinomycetes</taxon>
        <taxon>Kitasatosporales</taxon>
        <taxon>Streptomycetaceae</taxon>
        <taxon>Streptomyces</taxon>
        <taxon>Streptomyces violaceusniger group</taxon>
    </lineage>
</organism>
<reference evidence="2 3" key="1">
    <citation type="journal article" date="2020" name="Int. J. Syst. Evol. Microbiol.">
        <title>Reclassification of Streptomyces castelarensis and Streptomyces sporoclivatus as later heterotypic synonyms of Streptomyces antimycoticus.</title>
        <authorList>
            <person name="Komaki H."/>
            <person name="Tamura T."/>
        </authorList>
    </citation>
    <scope>NUCLEOTIDE SEQUENCE [LARGE SCALE GENOMIC DNA]</scope>
    <source>
        <strain evidence="2 3">NBRC 100767</strain>
    </source>
</reference>
<name>A0A499UDI0_9ACTN</name>
<evidence type="ECO:0000256" key="1">
    <source>
        <dbReference type="SAM" id="MobiDB-lite"/>
    </source>
</evidence>
<accession>A0A499UDI0</accession>
<proteinExistence type="predicted"/>
<feature type="region of interest" description="Disordered" evidence="1">
    <location>
        <begin position="1"/>
        <end position="51"/>
    </location>
</feature>
<protein>
    <submittedName>
        <fullName evidence="2">Uncharacterized protein</fullName>
    </submittedName>
</protein>
<evidence type="ECO:0000313" key="2">
    <source>
        <dbReference type="EMBL" id="BBJ38282.1"/>
    </source>
</evidence>
<evidence type="ECO:0000313" key="3">
    <source>
        <dbReference type="Proteomes" id="UP000463951"/>
    </source>
</evidence>
<dbReference type="Proteomes" id="UP000463951">
    <property type="component" value="Chromosome"/>
</dbReference>